<organism evidence="4 5">
    <name type="scientific">Coprinellus micaceus</name>
    <name type="common">Glistening ink-cap mushroom</name>
    <name type="synonym">Coprinus micaceus</name>
    <dbReference type="NCBI Taxonomy" id="71717"/>
    <lineage>
        <taxon>Eukaryota</taxon>
        <taxon>Fungi</taxon>
        <taxon>Dikarya</taxon>
        <taxon>Basidiomycota</taxon>
        <taxon>Agaricomycotina</taxon>
        <taxon>Agaricomycetes</taxon>
        <taxon>Agaricomycetidae</taxon>
        <taxon>Agaricales</taxon>
        <taxon>Agaricineae</taxon>
        <taxon>Psathyrellaceae</taxon>
        <taxon>Coprinellus</taxon>
    </lineage>
</organism>
<evidence type="ECO:0000256" key="1">
    <source>
        <dbReference type="ARBA" id="ARBA00022723"/>
    </source>
</evidence>
<accession>A0A4Y7TUQ1</accession>
<dbReference type="OrthoDB" id="448448at2759"/>
<gene>
    <name evidence="4" type="ORF">FA13DRAFT_1725526</name>
</gene>
<dbReference type="GO" id="GO:0016818">
    <property type="term" value="F:hydrolase activity, acting on acid anhydrides, in phosphorus-containing anhydrides"/>
    <property type="evidence" value="ECO:0007669"/>
    <property type="project" value="InterPro"/>
</dbReference>
<sequence length="183" mass="20293">MGSPSHVLRYNNNSGSTALKHWASAADLMPLAMSSNMQETPCSIMIAEEVGAEAKEEEEAQDLCFGQLYVELVGTRHFRGVADSGEAVLLIRHPLNPYDRNAILVKNMNRITVGYLPRGVASKLSPLMDQKQITIEGTVKRGRSSVDVAYAQFVSVHLRFYGRPQNRSKVLPKLPSGTRIMRH</sequence>
<proteinExistence type="predicted"/>
<keyword evidence="1" id="KW-0479">Metal-binding</keyword>
<evidence type="ECO:0000259" key="3">
    <source>
        <dbReference type="SMART" id="SM00910"/>
    </source>
</evidence>
<name>A0A4Y7TUQ1_COPMI</name>
<dbReference type="AlphaFoldDB" id="A0A4Y7TUQ1"/>
<dbReference type="SMART" id="SM00910">
    <property type="entry name" value="HIRAN"/>
    <property type="match status" value="1"/>
</dbReference>
<evidence type="ECO:0000256" key="2">
    <source>
        <dbReference type="ARBA" id="ARBA00022801"/>
    </source>
</evidence>
<protein>
    <submittedName>
        <fullName evidence="4">HIRAN-domain-containing protein</fullName>
    </submittedName>
</protein>
<evidence type="ECO:0000313" key="5">
    <source>
        <dbReference type="Proteomes" id="UP000298030"/>
    </source>
</evidence>
<dbReference type="Gene3D" id="3.30.70.2330">
    <property type="match status" value="1"/>
</dbReference>
<dbReference type="GO" id="GO:0008270">
    <property type="term" value="F:zinc ion binding"/>
    <property type="evidence" value="ECO:0007669"/>
    <property type="project" value="InterPro"/>
</dbReference>
<dbReference type="STRING" id="71717.A0A4Y7TUQ1"/>
<evidence type="ECO:0000313" key="4">
    <source>
        <dbReference type="EMBL" id="TEB37905.1"/>
    </source>
</evidence>
<feature type="domain" description="HIRAN" evidence="3">
    <location>
        <begin position="65"/>
        <end position="160"/>
    </location>
</feature>
<dbReference type="InterPro" id="IPR014905">
    <property type="entry name" value="HIRAN"/>
</dbReference>
<keyword evidence="2" id="KW-0378">Hydrolase</keyword>
<dbReference type="Proteomes" id="UP000298030">
    <property type="component" value="Unassembled WGS sequence"/>
</dbReference>
<dbReference type="EMBL" id="QPFP01000003">
    <property type="protein sequence ID" value="TEB37905.1"/>
    <property type="molecule type" value="Genomic_DNA"/>
</dbReference>
<comment type="caution">
    <text evidence="4">The sequence shown here is derived from an EMBL/GenBank/DDBJ whole genome shotgun (WGS) entry which is preliminary data.</text>
</comment>
<dbReference type="Pfam" id="PF08797">
    <property type="entry name" value="HIRAN"/>
    <property type="match status" value="1"/>
</dbReference>
<keyword evidence="5" id="KW-1185">Reference proteome</keyword>
<dbReference type="GO" id="GO:0003676">
    <property type="term" value="F:nucleic acid binding"/>
    <property type="evidence" value="ECO:0007669"/>
    <property type="project" value="InterPro"/>
</dbReference>
<reference evidence="4 5" key="1">
    <citation type="journal article" date="2019" name="Nat. Ecol. Evol.">
        <title>Megaphylogeny resolves global patterns of mushroom evolution.</title>
        <authorList>
            <person name="Varga T."/>
            <person name="Krizsan K."/>
            <person name="Foldi C."/>
            <person name="Dima B."/>
            <person name="Sanchez-Garcia M."/>
            <person name="Sanchez-Ramirez S."/>
            <person name="Szollosi G.J."/>
            <person name="Szarkandi J.G."/>
            <person name="Papp V."/>
            <person name="Albert L."/>
            <person name="Andreopoulos W."/>
            <person name="Angelini C."/>
            <person name="Antonin V."/>
            <person name="Barry K.W."/>
            <person name="Bougher N.L."/>
            <person name="Buchanan P."/>
            <person name="Buyck B."/>
            <person name="Bense V."/>
            <person name="Catcheside P."/>
            <person name="Chovatia M."/>
            <person name="Cooper J."/>
            <person name="Damon W."/>
            <person name="Desjardin D."/>
            <person name="Finy P."/>
            <person name="Geml J."/>
            <person name="Haridas S."/>
            <person name="Hughes K."/>
            <person name="Justo A."/>
            <person name="Karasinski D."/>
            <person name="Kautmanova I."/>
            <person name="Kiss B."/>
            <person name="Kocsube S."/>
            <person name="Kotiranta H."/>
            <person name="LaButti K.M."/>
            <person name="Lechner B.E."/>
            <person name="Liimatainen K."/>
            <person name="Lipzen A."/>
            <person name="Lukacs Z."/>
            <person name="Mihaltcheva S."/>
            <person name="Morgado L.N."/>
            <person name="Niskanen T."/>
            <person name="Noordeloos M.E."/>
            <person name="Ohm R.A."/>
            <person name="Ortiz-Santana B."/>
            <person name="Ovrebo C."/>
            <person name="Racz N."/>
            <person name="Riley R."/>
            <person name="Savchenko A."/>
            <person name="Shiryaev A."/>
            <person name="Soop K."/>
            <person name="Spirin V."/>
            <person name="Szebenyi C."/>
            <person name="Tomsovsky M."/>
            <person name="Tulloss R.E."/>
            <person name="Uehling J."/>
            <person name="Grigoriev I.V."/>
            <person name="Vagvolgyi C."/>
            <person name="Papp T."/>
            <person name="Martin F.M."/>
            <person name="Miettinen O."/>
            <person name="Hibbett D.S."/>
            <person name="Nagy L.G."/>
        </authorList>
    </citation>
    <scope>NUCLEOTIDE SEQUENCE [LARGE SCALE GENOMIC DNA]</scope>
    <source>
        <strain evidence="4 5">FP101781</strain>
    </source>
</reference>